<organism evidence="2 3">
    <name type="scientific">Granulicella pectinivorans</name>
    <dbReference type="NCBI Taxonomy" id="474950"/>
    <lineage>
        <taxon>Bacteria</taxon>
        <taxon>Pseudomonadati</taxon>
        <taxon>Acidobacteriota</taxon>
        <taxon>Terriglobia</taxon>
        <taxon>Terriglobales</taxon>
        <taxon>Acidobacteriaceae</taxon>
        <taxon>Granulicella</taxon>
    </lineage>
</organism>
<keyword evidence="1" id="KW-0812">Transmembrane</keyword>
<proteinExistence type="predicted"/>
<evidence type="ECO:0000313" key="3">
    <source>
        <dbReference type="Proteomes" id="UP000199024"/>
    </source>
</evidence>
<evidence type="ECO:0000256" key="1">
    <source>
        <dbReference type="SAM" id="Phobius"/>
    </source>
</evidence>
<dbReference type="EMBL" id="FOZL01000001">
    <property type="protein sequence ID" value="SFS00495.1"/>
    <property type="molecule type" value="Genomic_DNA"/>
</dbReference>
<dbReference type="AlphaFoldDB" id="A0A1I6LAJ1"/>
<reference evidence="2 3" key="1">
    <citation type="submission" date="2016-10" db="EMBL/GenBank/DDBJ databases">
        <authorList>
            <person name="de Groot N.N."/>
        </authorList>
    </citation>
    <scope>NUCLEOTIDE SEQUENCE [LARGE SCALE GENOMIC DNA]</scope>
    <source>
        <strain evidence="2 3">DSM 21001</strain>
    </source>
</reference>
<dbReference type="Proteomes" id="UP000199024">
    <property type="component" value="Unassembled WGS sequence"/>
</dbReference>
<feature type="transmembrane region" description="Helical" evidence="1">
    <location>
        <begin position="6"/>
        <end position="28"/>
    </location>
</feature>
<gene>
    <name evidence="2" type="ORF">SAMN05421771_0489</name>
</gene>
<keyword evidence="1" id="KW-1133">Transmembrane helix</keyword>
<evidence type="ECO:0000313" key="2">
    <source>
        <dbReference type="EMBL" id="SFS00495.1"/>
    </source>
</evidence>
<protein>
    <submittedName>
        <fullName evidence="2">Uncharacterized protein</fullName>
    </submittedName>
</protein>
<keyword evidence="3" id="KW-1185">Reference proteome</keyword>
<keyword evidence="1" id="KW-0472">Membrane</keyword>
<sequence>MHVEQSFDAMFLVGLYGFVLFVAIAFLYQRFRWRWHKARGKRKWGFYPGAASLGNALHQLSVFADPQAEHTITEILSEESEDDDEGAPKDPVAHLMRQARKIRRGETIDRLTAIRRL</sequence>
<dbReference type="RefSeq" id="WP_089836270.1">
    <property type="nucleotide sequence ID" value="NZ_FOZL01000001.1"/>
</dbReference>
<dbReference type="STRING" id="474950.SAMN05421771_0489"/>
<accession>A0A1I6LAJ1</accession>
<name>A0A1I6LAJ1_9BACT</name>
<dbReference type="OrthoDB" id="123475at2"/>